<evidence type="ECO:0000313" key="2">
    <source>
        <dbReference type="Proteomes" id="UP000177334"/>
    </source>
</evidence>
<dbReference type="Proteomes" id="UP000177334">
    <property type="component" value="Unassembled WGS sequence"/>
</dbReference>
<gene>
    <name evidence="1" type="ORF">A3H05_00195</name>
</gene>
<evidence type="ECO:0000313" key="1">
    <source>
        <dbReference type="EMBL" id="OGF91842.1"/>
    </source>
</evidence>
<reference evidence="1 2" key="1">
    <citation type="journal article" date="2016" name="Nat. Commun.">
        <title>Thousands of microbial genomes shed light on interconnected biogeochemical processes in an aquifer system.</title>
        <authorList>
            <person name="Anantharaman K."/>
            <person name="Brown C.T."/>
            <person name="Hug L.A."/>
            <person name="Sharon I."/>
            <person name="Castelle C.J."/>
            <person name="Probst A.J."/>
            <person name="Thomas B.C."/>
            <person name="Singh A."/>
            <person name="Wilkins M.J."/>
            <person name="Karaoz U."/>
            <person name="Brodie E.L."/>
            <person name="Williams K.H."/>
            <person name="Hubbard S.S."/>
            <person name="Banfield J.F."/>
        </authorList>
    </citation>
    <scope>NUCLEOTIDE SEQUENCE [LARGE SCALE GENOMIC DNA]</scope>
</reference>
<sequence>MEAVMDQNNIIESATAFLDGLEKQLKGAETAQEQTYSSIQSQKTAPTISKFLVDKMETEYWALDKKIRDLRVKTEAIVTAIIQAMDGNGSVDSLIELLPQEFFTIKGNAHVSKRKAAVEEFRRKLLSGRPLAELSLEERQAYEHPPKAPTRFLGRGGTNHFHDVADSFNAAAMFFSRTVQSHGGKIRGGSSAGEGVYIGRGGKRIRKF</sequence>
<organism evidence="1 2">
    <name type="scientific">Candidatus Giovannonibacteria bacterium RIFCSPLOWO2_12_FULL_43_26</name>
    <dbReference type="NCBI Taxonomy" id="1798363"/>
    <lineage>
        <taxon>Bacteria</taxon>
        <taxon>Candidatus Giovannoniibacteriota</taxon>
    </lineage>
</organism>
<dbReference type="EMBL" id="MFIP01000021">
    <property type="protein sequence ID" value="OGF91842.1"/>
    <property type="molecule type" value="Genomic_DNA"/>
</dbReference>
<name>A0A1F5XVC2_9BACT</name>
<proteinExistence type="predicted"/>
<comment type="caution">
    <text evidence="1">The sequence shown here is derived from an EMBL/GenBank/DDBJ whole genome shotgun (WGS) entry which is preliminary data.</text>
</comment>
<dbReference type="AlphaFoldDB" id="A0A1F5XVC2"/>
<protein>
    <submittedName>
        <fullName evidence="1">Uncharacterized protein</fullName>
    </submittedName>
</protein>
<accession>A0A1F5XVC2</accession>